<dbReference type="EMBL" id="CP017757">
    <property type="protein sequence ID" value="AQV95576.1"/>
    <property type="molecule type" value="Genomic_DNA"/>
</dbReference>
<dbReference type="AlphaFoldDB" id="A0A1U9US88"/>
<evidence type="ECO:0000313" key="2">
    <source>
        <dbReference type="Proteomes" id="UP000189627"/>
    </source>
</evidence>
<reference evidence="2" key="1">
    <citation type="submission" date="2017-02" db="EMBL/GenBank/DDBJ databases">
        <title>Complete genome sequence of Cupriavidus necator strain NH9, a 3-chlorobenzoate degrader.</title>
        <authorList>
            <person name="Moriuchi R."/>
            <person name="Dohra H."/>
            <person name="Ogawa N."/>
        </authorList>
    </citation>
    <scope>NUCLEOTIDE SEQUENCE [LARGE SCALE GENOMIC DNA]</scope>
    <source>
        <strain evidence="2">NH9</strain>
    </source>
</reference>
<gene>
    <name evidence="1" type="ORF">BJN34_16980</name>
</gene>
<proteinExistence type="predicted"/>
<protein>
    <submittedName>
        <fullName evidence="1">Uncharacterized protein</fullName>
    </submittedName>
</protein>
<sequence length="73" mass="8032">MQLRAQLTPVKAQGVATGHTVGRSVRKAHYSCRELPAGTTFVTIGNDSASLTYLSGCFRRLCFKNDNNTKETR</sequence>
<dbReference type="Proteomes" id="UP000189627">
    <property type="component" value="Chromosome 1"/>
</dbReference>
<name>A0A1U9US88_CUPNE</name>
<organism evidence="1 2">
    <name type="scientific">Cupriavidus necator</name>
    <name type="common">Alcaligenes eutrophus</name>
    <name type="synonym">Ralstonia eutropha</name>
    <dbReference type="NCBI Taxonomy" id="106590"/>
    <lineage>
        <taxon>Bacteria</taxon>
        <taxon>Pseudomonadati</taxon>
        <taxon>Pseudomonadota</taxon>
        <taxon>Betaproteobacteria</taxon>
        <taxon>Burkholderiales</taxon>
        <taxon>Burkholderiaceae</taxon>
        <taxon>Cupriavidus</taxon>
    </lineage>
</organism>
<accession>A0A1U9US88</accession>
<evidence type="ECO:0000313" key="1">
    <source>
        <dbReference type="EMBL" id="AQV95576.1"/>
    </source>
</evidence>
<dbReference type="KEGG" id="cuh:BJN34_16980"/>